<keyword evidence="1" id="KW-0472">Membrane</keyword>
<protein>
    <submittedName>
        <fullName evidence="2">Uncharacterized protein</fullName>
    </submittedName>
</protein>
<keyword evidence="1" id="KW-1133">Transmembrane helix</keyword>
<dbReference type="AlphaFoldDB" id="A0A318KIZ1"/>
<proteinExistence type="predicted"/>
<feature type="transmembrane region" description="Helical" evidence="1">
    <location>
        <begin position="117"/>
        <end position="141"/>
    </location>
</feature>
<keyword evidence="1" id="KW-0812">Transmembrane</keyword>
<evidence type="ECO:0000313" key="3">
    <source>
        <dbReference type="Proteomes" id="UP000247612"/>
    </source>
</evidence>
<name>A0A318KIZ1_9FIRM</name>
<reference evidence="2 3" key="1">
    <citation type="submission" date="2018-05" db="EMBL/GenBank/DDBJ databases">
        <title>Genomic Encyclopedia of Type Strains, Phase IV (KMG-IV): sequencing the most valuable type-strain genomes for metagenomic binning, comparative biology and taxonomic classification.</title>
        <authorList>
            <person name="Goeker M."/>
        </authorList>
    </citation>
    <scope>NUCLEOTIDE SEQUENCE [LARGE SCALE GENOMIC DNA]</scope>
    <source>
        <strain evidence="2 3">JC118</strain>
    </source>
</reference>
<evidence type="ECO:0000256" key="1">
    <source>
        <dbReference type="SAM" id="Phobius"/>
    </source>
</evidence>
<dbReference type="OrthoDB" id="9902246at2"/>
<organism evidence="2 3">
    <name type="scientific">Dielma fastidiosa</name>
    <dbReference type="NCBI Taxonomy" id="1034346"/>
    <lineage>
        <taxon>Bacteria</taxon>
        <taxon>Bacillati</taxon>
        <taxon>Bacillota</taxon>
        <taxon>Erysipelotrichia</taxon>
        <taxon>Erysipelotrichales</taxon>
        <taxon>Erysipelotrichaceae</taxon>
        <taxon>Dielma</taxon>
    </lineage>
</organism>
<feature type="transmembrane region" description="Helical" evidence="1">
    <location>
        <begin position="216"/>
        <end position="237"/>
    </location>
</feature>
<dbReference type="RefSeq" id="WP_022939018.1">
    <property type="nucleotide sequence ID" value="NZ_CABKRQ010000007.1"/>
</dbReference>
<comment type="caution">
    <text evidence="2">The sequence shown here is derived from an EMBL/GenBank/DDBJ whole genome shotgun (WGS) entry which is preliminary data.</text>
</comment>
<sequence length="247" mass="28395">MKELDQRFHVSDKKIVLLFALLCVNVLSGILIQLTGMLSRDSSELWVMLLGGYLGYCFYFMMLSLYVSALRADRTLRMQEMIQTILYSLLFSLLFYSCSSLLSYYGFVMLMGKGSFLLSLLIMLFILLYIPYSLLCMFQFIDVQNPFKIMWHSACLLAKHIRVCLGLVCVIALLEGLYMALSNSLFQTSLSFQPLVYVSEILTCANPWSALNTEPFSWLLFTLLYGVIFAFVFFYGLHLVKDLVENQ</sequence>
<feature type="transmembrane region" description="Helical" evidence="1">
    <location>
        <begin position="84"/>
        <end position="105"/>
    </location>
</feature>
<dbReference type="EMBL" id="QJKH01000009">
    <property type="protein sequence ID" value="PXX77821.1"/>
    <property type="molecule type" value="Genomic_DNA"/>
</dbReference>
<accession>A0A318KIZ1</accession>
<dbReference type="STRING" id="1034346.GCA_000313565_02734"/>
<feature type="transmembrane region" description="Helical" evidence="1">
    <location>
        <begin position="15"/>
        <end position="34"/>
    </location>
</feature>
<keyword evidence="3" id="KW-1185">Reference proteome</keyword>
<dbReference type="Proteomes" id="UP000247612">
    <property type="component" value="Unassembled WGS sequence"/>
</dbReference>
<feature type="transmembrane region" description="Helical" evidence="1">
    <location>
        <begin position="46"/>
        <end position="72"/>
    </location>
</feature>
<gene>
    <name evidence="2" type="ORF">DES51_10973</name>
</gene>
<feature type="transmembrane region" description="Helical" evidence="1">
    <location>
        <begin position="161"/>
        <end position="181"/>
    </location>
</feature>
<evidence type="ECO:0000313" key="2">
    <source>
        <dbReference type="EMBL" id="PXX77821.1"/>
    </source>
</evidence>